<dbReference type="Pfam" id="PF02536">
    <property type="entry name" value="mTERF"/>
    <property type="match status" value="1"/>
</dbReference>
<dbReference type="PANTHER" id="PTHR13068:SF130">
    <property type="entry name" value="TRANSCRIPTION TERMINATION FACTOR MTERF6, CHLOROPLASTIC_MITOCHONDRIAL-LIKE"/>
    <property type="match status" value="1"/>
</dbReference>
<accession>A0ABQ9KRQ0</accession>
<keyword evidence="2" id="KW-0804">Transcription</keyword>
<proteinExistence type="inferred from homology"/>
<keyword evidence="5" id="KW-1185">Reference proteome</keyword>
<dbReference type="InterPro" id="IPR003690">
    <property type="entry name" value="MTERF"/>
</dbReference>
<dbReference type="InterPro" id="IPR038538">
    <property type="entry name" value="MTERF_sf"/>
</dbReference>
<comment type="caution">
    <text evidence="4">The sequence shown here is derived from an EMBL/GenBank/DDBJ whole genome shotgun (WGS) entry which is preliminary data.</text>
</comment>
<dbReference type="PANTHER" id="PTHR13068">
    <property type="entry name" value="CGI-12 PROTEIN-RELATED"/>
    <property type="match status" value="1"/>
</dbReference>
<keyword evidence="2" id="KW-0806">Transcription termination</keyword>
<comment type="similarity">
    <text evidence="1">Belongs to the mTERF family.</text>
</comment>
<sequence length="319" mass="36816">MTPWICRTLMLLSRNASQCLRKPPSLHSISLLFFSTSRSTVSKPKITIFDYFVPQKLQNADSVLNFLMESGFSKTQIENVVQRPKINIFQDLGFNTIDFADIVSGDPWILYRSADNSLGPSILVLKNVGAVWFLKHDSERTMIPNIEYIKSCGVSYSQIVKFLFTFPRLFLIKPDNMKDFVRRVDEMGVDRKSKVFLPAIRVMSSITEENWDHKLKLLRELGFSEENILSVFRRVPQALGVFERKIKEVIQLLRSVENRDISCIICHPELLRLLRSWKLLKKKPSLSATCKITNAQFLRKYVIPYSNEVGDLYMANHGS</sequence>
<evidence type="ECO:0000313" key="5">
    <source>
        <dbReference type="Proteomes" id="UP001174677"/>
    </source>
</evidence>
<name>A0ABQ9KRQ0_HEVBR</name>
<evidence type="ECO:0000256" key="1">
    <source>
        <dbReference type="ARBA" id="ARBA00007692"/>
    </source>
</evidence>
<organism evidence="4 5">
    <name type="scientific">Hevea brasiliensis</name>
    <name type="common">Para rubber tree</name>
    <name type="synonym">Siphonia brasiliensis</name>
    <dbReference type="NCBI Taxonomy" id="3981"/>
    <lineage>
        <taxon>Eukaryota</taxon>
        <taxon>Viridiplantae</taxon>
        <taxon>Streptophyta</taxon>
        <taxon>Embryophyta</taxon>
        <taxon>Tracheophyta</taxon>
        <taxon>Spermatophyta</taxon>
        <taxon>Magnoliopsida</taxon>
        <taxon>eudicotyledons</taxon>
        <taxon>Gunneridae</taxon>
        <taxon>Pentapetalae</taxon>
        <taxon>rosids</taxon>
        <taxon>fabids</taxon>
        <taxon>Malpighiales</taxon>
        <taxon>Euphorbiaceae</taxon>
        <taxon>Crotonoideae</taxon>
        <taxon>Micrandreae</taxon>
        <taxon>Hevea</taxon>
    </lineage>
</organism>
<dbReference type="SMART" id="SM00733">
    <property type="entry name" value="Mterf"/>
    <property type="match status" value="4"/>
</dbReference>
<dbReference type="Proteomes" id="UP001174677">
    <property type="component" value="Chromosome 16"/>
</dbReference>
<keyword evidence="2" id="KW-0805">Transcription regulation</keyword>
<reference evidence="4" key="1">
    <citation type="journal article" date="2023" name="Plant Biotechnol. J.">
        <title>Chromosome-level wild Hevea brasiliensis genome provides new tools for genomic-assisted breeding and valuable loci to elevate rubber yield.</title>
        <authorList>
            <person name="Cheng H."/>
            <person name="Song X."/>
            <person name="Hu Y."/>
            <person name="Wu T."/>
            <person name="Yang Q."/>
            <person name="An Z."/>
            <person name="Feng S."/>
            <person name="Deng Z."/>
            <person name="Wu W."/>
            <person name="Zeng X."/>
            <person name="Tu M."/>
            <person name="Wang X."/>
            <person name="Huang H."/>
        </authorList>
    </citation>
    <scope>NUCLEOTIDE SEQUENCE</scope>
    <source>
        <strain evidence="4">MT/VB/25A 57/8</strain>
    </source>
</reference>
<evidence type="ECO:0000256" key="3">
    <source>
        <dbReference type="ARBA" id="ARBA00022946"/>
    </source>
</evidence>
<dbReference type="Gene3D" id="1.25.70.10">
    <property type="entry name" value="Transcription termination factor 3, mitochondrial"/>
    <property type="match status" value="2"/>
</dbReference>
<evidence type="ECO:0000256" key="2">
    <source>
        <dbReference type="ARBA" id="ARBA00022472"/>
    </source>
</evidence>
<gene>
    <name evidence="4" type="ORF">P3X46_028688</name>
</gene>
<keyword evidence="3" id="KW-0809">Transit peptide</keyword>
<dbReference type="EMBL" id="JARPOI010000016">
    <property type="protein sequence ID" value="KAJ9146419.1"/>
    <property type="molecule type" value="Genomic_DNA"/>
</dbReference>
<protein>
    <submittedName>
        <fullName evidence="4">Uncharacterized protein</fullName>
    </submittedName>
</protein>
<evidence type="ECO:0000313" key="4">
    <source>
        <dbReference type="EMBL" id="KAJ9146419.1"/>
    </source>
</evidence>